<dbReference type="SUPFAM" id="SSF54909">
    <property type="entry name" value="Dimeric alpha+beta barrel"/>
    <property type="match status" value="1"/>
</dbReference>
<dbReference type="Gene3D" id="3.30.70.1060">
    <property type="entry name" value="Dimeric alpha+beta barrel"/>
    <property type="match status" value="1"/>
</dbReference>
<protein>
    <recommendedName>
        <fullName evidence="1">YCII-related domain-containing protein</fullName>
    </recommendedName>
</protein>
<accession>A0A0D2Y6H2</accession>
<dbReference type="InterPro" id="IPR051807">
    <property type="entry name" value="Sec-metab_biosynth-assoc"/>
</dbReference>
<reference evidence="3" key="1">
    <citation type="journal article" date="2012" name="Mol. Plant Microbe Interact.">
        <title>A highly conserved effector in Fusarium oxysporum is required for full virulence on Arabidopsis.</title>
        <authorList>
            <person name="Thatcher L.F."/>
            <person name="Gardiner D.M."/>
            <person name="Kazan K."/>
            <person name="Manners J."/>
        </authorList>
    </citation>
    <scope>NUCLEOTIDE SEQUENCE [LARGE SCALE GENOMIC DNA]</scope>
    <source>
        <strain evidence="3">Fo5176</strain>
    </source>
</reference>
<organism evidence="2 3">
    <name type="scientific">Fusarium oxysporum (strain Fo5176)</name>
    <name type="common">Fusarium vascular wilt</name>
    <dbReference type="NCBI Taxonomy" id="660025"/>
    <lineage>
        <taxon>Eukaryota</taxon>
        <taxon>Fungi</taxon>
        <taxon>Dikarya</taxon>
        <taxon>Ascomycota</taxon>
        <taxon>Pezizomycotina</taxon>
        <taxon>Sordariomycetes</taxon>
        <taxon>Hypocreomycetidae</taxon>
        <taxon>Hypocreales</taxon>
        <taxon>Nectriaceae</taxon>
        <taxon>Fusarium</taxon>
        <taxon>Fusarium oxysporum species complex</taxon>
    </lineage>
</organism>
<dbReference type="InterPro" id="IPR005545">
    <property type="entry name" value="YCII"/>
</dbReference>
<evidence type="ECO:0000259" key="1">
    <source>
        <dbReference type="Pfam" id="PF03795"/>
    </source>
</evidence>
<dbReference type="PANTHER" id="PTHR33606">
    <property type="entry name" value="PROTEIN YCII"/>
    <property type="match status" value="1"/>
</dbReference>
<dbReference type="Pfam" id="PF03795">
    <property type="entry name" value="YCII"/>
    <property type="match status" value="1"/>
</dbReference>
<proteinExistence type="predicted"/>
<dbReference type="PANTHER" id="PTHR33606:SF3">
    <property type="entry name" value="PROTEIN YCII"/>
    <property type="match status" value="1"/>
</dbReference>
<sequence>MATKDHLKGIASRIESGVWIMGGPTLDYPPIDGQEKAINGSCIVANAPSREEVMEEIRKDIYATSGVWNLEKITILPEILLASNKNRGKSAGQLPMPLAIEKVSDIIQCGRIELAKSGCGWLRRVPSRHKPKVARSQFGNINIAVGSFGWPELSMTVRNQSCIEQRPWDMDSWFRTDRKGL</sequence>
<dbReference type="Proteomes" id="UP000002489">
    <property type="component" value="Unassembled WGS sequence"/>
</dbReference>
<dbReference type="InterPro" id="IPR011008">
    <property type="entry name" value="Dimeric_a/b-barrel"/>
</dbReference>
<dbReference type="EnsemblFungi" id="FOXG_11882T0">
    <property type="protein sequence ID" value="FOXG_11882P0"/>
    <property type="gene ID" value="FOXG_11882"/>
</dbReference>
<evidence type="ECO:0000313" key="2">
    <source>
        <dbReference type="EnsemblFungi" id="FOXG_11882P0"/>
    </source>
</evidence>
<evidence type="ECO:0000313" key="3">
    <source>
        <dbReference type="Proteomes" id="UP000002489"/>
    </source>
</evidence>
<feature type="domain" description="YCII-related" evidence="1">
    <location>
        <begin position="4"/>
        <end position="70"/>
    </location>
</feature>
<dbReference type="AlphaFoldDB" id="A0A0D2Y6H2"/>
<reference evidence="2" key="2">
    <citation type="submission" date="2025-08" db="UniProtKB">
        <authorList>
            <consortium name="EnsemblFungi"/>
        </authorList>
    </citation>
    <scope>IDENTIFICATION</scope>
    <source>
        <strain evidence="2">4287 / CBS 123668 / FGSC 9935 / NRRL 34936</strain>
    </source>
</reference>
<name>A0A0D2Y6H2_FUSOF</name>